<reference evidence="3 4" key="1">
    <citation type="submission" date="2018-07" db="EMBL/GenBank/DDBJ databases">
        <title>Genomic Encyclopedia of Type Strains, Phase IV (KMG-IV): sequencing the most valuable type-strain genomes for metagenomic binning, comparative biology and taxonomic classification.</title>
        <authorList>
            <person name="Goeker M."/>
        </authorList>
    </citation>
    <scope>NUCLEOTIDE SEQUENCE [LARGE SCALE GENOMIC DNA]</scope>
    <source>
        <strain evidence="3 4">DSM 26407</strain>
    </source>
</reference>
<feature type="chain" id="PRO_5017084963" description="SecDF P1 head subdomain domain-containing protein" evidence="1">
    <location>
        <begin position="20"/>
        <end position="129"/>
    </location>
</feature>
<feature type="domain" description="SecDF P1 head subdomain" evidence="2">
    <location>
        <begin position="32"/>
        <end position="92"/>
    </location>
</feature>
<dbReference type="InterPro" id="IPR054384">
    <property type="entry name" value="SecDF_P1_head"/>
</dbReference>
<evidence type="ECO:0000313" key="3">
    <source>
        <dbReference type="EMBL" id="RCX30175.1"/>
    </source>
</evidence>
<proteinExistence type="predicted"/>
<name>A0A369CAP1_9GAMM</name>
<comment type="caution">
    <text evidence="3">The sequence shown here is derived from an EMBL/GenBank/DDBJ whole genome shotgun (WGS) entry which is preliminary data.</text>
</comment>
<evidence type="ECO:0000313" key="4">
    <source>
        <dbReference type="Proteomes" id="UP000252707"/>
    </source>
</evidence>
<evidence type="ECO:0000259" key="2">
    <source>
        <dbReference type="Pfam" id="PF22599"/>
    </source>
</evidence>
<organism evidence="3 4">
    <name type="scientific">Thioalbus denitrificans</name>
    <dbReference type="NCBI Taxonomy" id="547122"/>
    <lineage>
        <taxon>Bacteria</taxon>
        <taxon>Pseudomonadati</taxon>
        <taxon>Pseudomonadota</taxon>
        <taxon>Gammaproteobacteria</taxon>
        <taxon>Chromatiales</taxon>
        <taxon>Ectothiorhodospiraceae</taxon>
        <taxon>Thioalbus</taxon>
    </lineage>
</organism>
<dbReference type="EMBL" id="QPJY01000005">
    <property type="protein sequence ID" value="RCX30175.1"/>
    <property type="molecule type" value="Genomic_DNA"/>
</dbReference>
<dbReference type="Pfam" id="PF22599">
    <property type="entry name" value="SecDF_P1_head"/>
    <property type="match status" value="1"/>
</dbReference>
<evidence type="ECO:0000256" key="1">
    <source>
        <dbReference type="SAM" id="SignalP"/>
    </source>
</evidence>
<keyword evidence="4" id="KW-1185">Reference proteome</keyword>
<dbReference type="AlphaFoldDB" id="A0A369CAP1"/>
<keyword evidence="1" id="KW-0732">Signal</keyword>
<dbReference type="Gene3D" id="3.30.1360.200">
    <property type="match status" value="1"/>
</dbReference>
<feature type="signal peptide" evidence="1">
    <location>
        <begin position="1"/>
        <end position="19"/>
    </location>
</feature>
<accession>A0A369CAP1</accession>
<sequence>MGRLMGFALFMLALPGVTAADPVFRLCRGNVAQAALAGEAAGFVVHVRLTEPAALAFAELTGRVRGRELTVLAGGEVFSRATVRAVIDGGRLASAPRARAAADDLLRAIRQSRPEPECGAGAGDGAPLP</sequence>
<gene>
    <name evidence="3" type="ORF">DFQ59_1057</name>
</gene>
<dbReference type="Proteomes" id="UP000252707">
    <property type="component" value="Unassembled WGS sequence"/>
</dbReference>
<protein>
    <recommendedName>
        <fullName evidence="2">SecDF P1 head subdomain domain-containing protein</fullName>
    </recommendedName>
</protein>